<feature type="compositionally biased region" description="Basic and acidic residues" evidence="1">
    <location>
        <begin position="85"/>
        <end position="96"/>
    </location>
</feature>
<feature type="compositionally biased region" description="Polar residues" evidence="1">
    <location>
        <begin position="110"/>
        <end position="120"/>
    </location>
</feature>
<evidence type="ECO:0000256" key="1">
    <source>
        <dbReference type="SAM" id="MobiDB-lite"/>
    </source>
</evidence>
<keyword evidence="3" id="KW-1185">Reference proteome</keyword>
<name>A0A1G6NXN2_9ACTN</name>
<dbReference type="AlphaFoldDB" id="A0A1G6NXN2"/>
<proteinExistence type="predicted"/>
<sequence length="217" mass="22968">MIKEHRRPLLAFVVVLVACAVIIVSGLRSEAVRGFLGLPTPEVQSVLAGNQVDRLAEPPAAPLGPVPTAVPRTRPGPASPRSHRVVREFRVTKPDRPSGVATADAPIVPATQSATQSATQPSAPPVPSTEPAPEPRPDRGRGHRGHQDKQGRPDKSGHRGPGHSPGHSQGRGHGEPEMGSGDRGDRDRGNRGRDRDERGDRRSGDHGHGHGGGRGRR</sequence>
<evidence type="ECO:0000313" key="3">
    <source>
        <dbReference type="Proteomes" id="UP000199034"/>
    </source>
</evidence>
<feature type="region of interest" description="Disordered" evidence="1">
    <location>
        <begin position="57"/>
        <end position="217"/>
    </location>
</feature>
<organism evidence="2 3">
    <name type="scientific">Nocardioides lianchengensis</name>
    <dbReference type="NCBI Taxonomy" id="1045774"/>
    <lineage>
        <taxon>Bacteria</taxon>
        <taxon>Bacillati</taxon>
        <taxon>Actinomycetota</taxon>
        <taxon>Actinomycetes</taxon>
        <taxon>Propionibacteriales</taxon>
        <taxon>Nocardioidaceae</taxon>
        <taxon>Nocardioides</taxon>
    </lineage>
</organism>
<protein>
    <submittedName>
        <fullName evidence="2">Uncharacterized protein</fullName>
    </submittedName>
</protein>
<dbReference type="RefSeq" id="WP_090853302.1">
    <property type="nucleotide sequence ID" value="NZ_FMZM01000003.1"/>
</dbReference>
<feature type="compositionally biased region" description="Pro residues" evidence="1">
    <location>
        <begin position="122"/>
        <end position="132"/>
    </location>
</feature>
<feature type="compositionally biased region" description="Basic and acidic residues" evidence="1">
    <location>
        <begin position="172"/>
        <end position="208"/>
    </location>
</feature>
<gene>
    <name evidence="2" type="ORF">SAMN05421872_103410</name>
</gene>
<dbReference type="EMBL" id="FMZM01000003">
    <property type="protein sequence ID" value="SDC72508.1"/>
    <property type="molecule type" value="Genomic_DNA"/>
</dbReference>
<accession>A0A1G6NXN2</accession>
<dbReference type="PROSITE" id="PS51257">
    <property type="entry name" value="PROKAR_LIPOPROTEIN"/>
    <property type="match status" value="1"/>
</dbReference>
<evidence type="ECO:0000313" key="2">
    <source>
        <dbReference type="EMBL" id="SDC72508.1"/>
    </source>
</evidence>
<feature type="compositionally biased region" description="Basic and acidic residues" evidence="1">
    <location>
        <begin position="133"/>
        <end position="157"/>
    </location>
</feature>
<reference evidence="2 3" key="1">
    <citation type="submission" date="2016-10" db="EMBL/GenBank/DDBJ databases">
        <authorList>
            <person name="de Groot N.N."/>
        </authorList>
    </citation>
    <scope>NUCLEOTIDE SEQUENCE [LARGE SCALE GENOMIC DNA]</scope>
    <source>
        <strain evidence="2 3">CGMCC 4.6858</strain>
    </source>
</reference>
<dbReference type="Proteomes" id="UP000199034">
    <property type="component" value="Unassembled WGS sequence"/>
</dbReference>